<dbReference type="AlphaFoldDB" id="A0A256F5X9"/>
<dbReference type="Gene3D" id="3.40.50.300">
    <property type="entry name" value="P-loop containing nucleotide triphosphate hydrolases"/>
    <property type="match status" value="1"/>
</dbReference>
<dbReference type="Proteomes" id="UP000216345">
    <property type="component" value="Unassembled WGS sequence"/>
</dbReference>
<proteinExistence type="predicted"/>
<dbReference type="EMBL" id="NNRK01000034">
    <property type="protein sequence ID" value="OYR10259.1"/>
    <property type="molecule type" value="Genomic_DNA"/>
</dbReference>
<comment type="caution">
    <text evidence="1">The sequence shown here is derived from an EMBL/GenBank/DDBJ whole genome shotgun (WGS) entry which is preliminary data.</text>
</comment>
<name>A0A256F5X9_9HYPH</name>
<dbReference type="InterPro" id="IPR027417">
    <property type="entry name" value="P-loop_NTPase"/>
</dbReference>
<accession>A0A256F5X9</accession>
<dbReference type="InterPro" id="IPR052922">
    <property type="entry name" value="Cytidylate_Kinase-2"/>
</dbReference>
<sequence length="182" mass="21479">MTQRIMIIGGAGSGKSTLASALGKISGLPVVHIDTIYWEPNWTMRPRDEISSLTNEVADHEEWIFEGNHSETMTYRASRADMLIFLDISTPRRLWRIIRRTFRHYGKSRPDMAEGCEERFDWEFLKFVVNYRKYGRVRALSFMKEAPFHLKKYHLRNPSNVNRFLAQAEHEIFQKIDISKLR</sequence>
<reference evidence="1 2" key="1">
    <citation type="submission" date="2017-07" db="EMBL/GenBank/DDBJ databases">
        <title>Phylogenetic study on the rhizospheric bacterium Ochrobactrum sp. A44.</title>
        <authorList>
            <person name="Krzyzanowska D.M."/>
            <person name="Ossowicki A."/>
            <person name="Rajewska M."/>
            <person name="Maciag T."/>
            <person name="Kaczynski Z."/>
            <person name="Czerwicka M."/>
            <person name="Jafra S."/>
        </authorList>
    </citation>
    <scope>NUCLEOTIDE SEQUENCE [LARGE SCALE GENOMIC DNA]</scope>
    <source>
        <strain evidence="1 2">PR17</strain>
    </source>
</reference>
<evidence type="ECO:0000313" key="1">
    <source>
        <dbReference type="EMBL" id="OYR10259.1"/>
    </source>
</evidence>
<dbReference type="SUPFAM" id="SSF52540">
    <property type="entry name" value="P-loop containing nucleoside triphosphate hydrolases"/>
    <property type="match status" value="1"/>
</dbReference>
<dbReference type="PANTHER" id="PTHR37816">
    <property type="entry name" value="YALI0E33011P"/>
    <property type="match status" value="1"/>
</dbReference>
<dbReference type="PANTHER" id="PTHR37816:SF3">
    <property type="entry name" value="MODULATES DNA TOPOLOGY"/>
    <property type="match status" value="1"/>
</dbReference>
<gene>
    <name evidence="1" type="ORF">CEV32_2696</name>
</gene>
<organism evidence="1 2">
    <name type="scientific">Brucella rhizosphaerae</name>
    <dbReference type="NCBI Taxonomy" id="571254"/>
    <lineage>
        <taxon>Bacteria</taxon>
        <taxon>Pseudomonadati</taxon>
        <taxon>Pseudomonadota</taxon>
        <taxon>Alphaproteobacteria</taxon>
        <taxon>Hyphomicrobiales</taxon>
        <taxon>Brucellaceae</taxon>
        <taxon>Brucella/Ochrobactrum group</taxon>
        <taxon>Brucella</taxon>
    </lineage>
</organism>
<protein>
    <submittedName>
        <fullName evidence="1">AAA domain protein</fullName>
    </submittedName>
</protein>
<keyword evidence="2" id="KW-1185">Reference proteome</keyword>
<dbReference type="OrthoDB" id="7210594at2"/>
<evidence type="ECO:0000313" key="2">
    <source>
        <dbReference type="Proteomes" id="UP000216345"/>
    </source>
</evidence>
<dbReference type="RefSeq" id="WP_094579137.1">
    <property type="nucleotide sequence ID" value="NZ_JBHSZK010000001.1"/>
</dbReference>